<dbReference type="AlphaFoldDB" id="A0A212J6K8"/>
<dbReference type="PANTHER" id="PTHR11434">
    <property type="entry name" value="NADH-UBIQUINONE OXIDOREDUCTASE SUBUNIT ND4L"/>
    <property type="match status" value="1"/>
</dbReference>
<evidence type="ECO:0000313" key="11">
    <source>
        <dbReference type="EMBL" id="SBV95099.1"/>
    </source>
</evidence>
<dbReference type="PANTHER" id="PTHR11434:SF16">
    <property type="entry name" value="NADH-UBIQUINONE OXIDOREDUCTASE CHAIN 4L"/>
    <property type="match status" value="1"/>
</dbReference>
<evidence type="ECO:0000256" key="1">
    <source>
        <dbReference type="ARBA" id="ARBA00002378"/>
    </source>
</evidence>
<dbReference type="NCBIfam" id="NF004320">
    <property type="entry name" value="PRK05715.1-2"/>
    <property type="match status" value="1"/>
</dbReference>
<evidence type="ECO:0000256" key="7">
    <source>
        <dbReference type="ARBA" id="ARBA00022967"/>
    </source>
</evidence>
<keyword evidence="8 10" id="KW-1133">Transmembrane helix</keyword>
<dbReference type="HAMAP" id="MF_01456">
    <property type="entry name" value="NDH1_NuoK"/>
    <property type="match status" value="1"/>
</dbReference>
<proteinExistence type="inferred from homology"/>
<comment type="function">
    <text evidence="10">NDH-1 shuttles electrons from NADH, via FMN and iron-sulfur (Fe-S) centers, to quinones in the respiratory chain. The immediate electron acceptor for the enzyme in this species is believed to be a menaquinone. Couples the redox reaction to proton translocation (for every two electrons transferred, four hydrogen ions are translocated across the cytoplasmic membrane), and thus conserves the redox energy in a proton gradient.</text>
</comment>
<sequence>MLNNILEQVGIDNYIYLCILLFTVGAIGLLYRRSTIVMLMSVELMLAAANMLLAVFSVYHQDTSGQVFVIFSLAVAAAEVAVGLAILVAIYRNIGTIDIDELKNLKG</sequence>
<feature type="transmembrane region" description="Helical" evidence="10">
    <location>
        <begin position="38"/>
        <end position="59"/>
    </location>
</feature>
<evidence type="ECO:0000256" key="10">
    <source>
        <dbReference type="HAMAP-Rule" id="MF_01456"/>
    </source>
</evidence>
<evidence type="ECO:0000256" key="2">
    <source>
        <dbReference type="ARBA" id="ARBA00004141"/>
    </source>
</evidence>
<dbReference type="Pfam" id="PF00420">
    <property type="entry name" value="Oxidored_q2"/>
    <property type="match status" value="1"/>
</dbReference>
<keyword evidence="9 10" id="KW-0472">Membrane</keyword>
<dbReference type="GO" id="GO:0030964">
    <property type="term" value="C:NADH dehydrogenase complex"/>
    <property type="evidence" value="ECO:0007669"/>
    <property type="project" value="TreeGrafter"/>
</dbReference>
<keyword evidence="7 10" id="KW-1278">Translocase</keyword>
<dbReference type="GO" id="GO:0048038">
    <property type="term" value="F:quinone binding"/>
    <property type="evidence" value="ECO:0007669"/>
    <property type="project" value="UniProtKB-KW"/>
</dbReference>
<evidence type="ECO:0000256" key="8">
    <source>
        <dbReference type="ARBA" id="ARBA00022989"/>
    </source>
</evidence>
<gene>
    <name evidence="10 11" type="primary">nuoK</name>
    <name evidence="11" type="ORF">KL86DYS1_11303</name>
</gene>
<dbReference type="InterPro" id="IPR001133">
    <property type="entry name" value="NADH_UbQ_OxRdtase_chain4L/K"/>
</dbReference>
<organism evidence="11">
    <name type="scientific">uncultured Dysgonomonas sp</name>
    <dbReference type="NCBI Taxonomy" id="206096"/>
    <lineage>
        <taxon>Bacteria</taxon>
        <taxon>Pseudomonadati</taxon>
        <taxon>Bacteroidota</taxon>
        <taxon>Bacteroidia</taxon>
        <taxon>Bacteroidales</taxon>
        <taxon>Dysgonomonadaceae</taxon>
        <taxon>Dysgonomonas</taxon>
        <taxon>environmental samples</taxon>
    </lineage>
</organism>
<dbReference type="FunFam" id="1.10.287.3510:FF:000001">
    <property type="entry name" value="NADH-quinone oxidoreductase subunit K"/>
    <property type="match status" value="1"/>
</dbReference>
<keyword evidence="10" id="KW-0520">NAD</keyword>
<evidence type="ECO:0000256" key="9">
    <source>
        <dbReference type="ARBA" id="ARBA00023136"/>
    </source>
</evidence>
<dbReference type="RefSeq" id="WP_006798591.1">
    <property type="nucleotide sequence ID" value="NZ_LT599032.1"/>
</dbReference>
<keyword evidence="4 10" id="KW-0813">Transport</keyword>
<evidence type="ECO:0000256" key="6">
    <source>
        <dbReference type="ARBA" id="ARBA00022719"/>
    </source>
</evidence>
<dbReference type="InterPro" id="IPR039428">
    <property type="entry name" value="NUOK/Mnh_C1-like"/>
</dbReference>
<protein>
    <recommendedName>
        <fullName evidence="10">NADH-quinone oxidoreductase subunit K</fullName>
        <ecNumber evidence="10">7.1.1.-</ecNumber>
    </recommendedName>
    <alternativeName>
        <fullName evidence="10">NADH dehydrogenase I subunit K</fullName>
    </alternativeName>
    <alternativeName>
        <fullName evidence="10">NDH-1 subunit K</fullName>
    </alternativeName>
</protein>
<evidence type="ECO:0000256" key="3">
    <source>
        <dbReference type="ARBA" id="ARBA00010519"/>
    </source>
</evidence>
<evidence type="ECO:0000256" key="4">
    <source>
        <dbReference type="ARBA" id="ARBA00022448"/>
    </source>
</evidence>
<keyword evidence="6 10" id="KW-0874">Quinone</keyword>
<dbReference type="EC" id="7.1.1.-" evidence="10"/>
<name>A0A212J6K8_9BACT</name>
<dbReference type="GO" id="GO:0050136">
    <property type="term" value="F:NADH dehydrogenase (quinone) (non-electrogenic) activity"/>
    <property type="evidence" value="ECO:0007669"/>
    <property type="project" value="UniProtKB-UniRule"/>
</dbReference>
<comment type="similarity">
    <text evidence="3 10">Belongs to the complex I subunit 4L family.</text>
</comment>
<comment type="function">
    <text evidence="1">NDH-1 shuttles electrons from NADH, via FMN and iron-sulfur (Fe-S) centers, to quinones in the respiratory chain. The immediate electron acceptor for the enzyme in this species is believed to be ubiquinone. Couples the redox reaction to proton translocation (for every two electrons transferred, four hydrogen ions are translocated across the cytoplasmic membrane), and thus conserves the redox energy in a proton gradient.</text>
</comment>
<keyword evidence="5 10" id="KW-0812">Transmembrane</keyword>
<dbReference type="NCBIfam" id="NF004321">
    <property type="entry name" value="PRK05715.1-3"/>
    <property type="match status" value="1"/>
</dbReference>
<dbReference type="EMBL" id="FLUM01000001">
    <property type="protein sequence ID" value="SBV95099.1"/>
    <property type="molecule type" value="Genomic_DNA"/>
</dbReference>
<dbReference type="GO" id="GO:0042773">
    <property type="term" value="P:ATP synthesis coupled electron transport"/>
    <property type="evidence" value="ECO:0007669"/>
    <property type="project" value="InterPro"/>
</dbReference>
<comment type="subunit">
    <text evidence="10">NDH-1 is composed of 14 different subunits. Subunits NuoA, H, J, K, L, M, N constitute the membrane sector of the complex.</text>
</comment>
<feature type="transmembrane region" description="Helical" evidence="10">
    <location>
        <begin position="14"/>
        <end position="31"/>
    </location>
</feature>
<dbReference type="NCBIfam" id="NF004323">
    <property type="entry name" value="PRK05715.1-5"/>
    <property type="match status" value="1"/>
</dbReference>
<feature type="transmembrane region" description="Helical" evidence="10">
    <location>
        <begin position="65"/>
        <end position="91"/>
    </location>
</feature>
<dbReference type="GO" id="GO:0005886">
    <property type="term" value="C:plasma membrane"/>
    <property type="evidence" value="ECO:0007669"/>
    <property type="project" value="UniProtKB-SubCell"/>
</dbReference>
<keyword evidence="10" id="KW-1003">Cell membrane</keyword>
<dbReference type="Gene3D" id="1.10.287.3510">
    <property type="match status" value="1"/>
</dbReference>
<comment type="subcellular location">
    <subcellularLocation>
        <location evidence="10">Cell membrane</location>
        <topology evidence="10">Multi-pass membrane protein</topology>
    </subcellularLocation>
    <subcellularLocation>
        <location evidence="2">Membrane</location>
        <topology evidence="2">Multi-pass membrane protein</topology>
    </subcellularLocation>
</comment>
<evidence type="ECO:0000256" key="5">
    <source>
        <dbReference type="ARBA" id="ARBA00022692"/>
    </source>
</evidence>
<keyword evidence="11" id="KW-0560">Oxidoreductase</keyword>
<accession>A0A212J6K8</accession>
<reference evidence="11" key="1">
    <citation type="submission" date="2016-04" db="EMBL/GenBank/DDBJ databases">
        <authorList>
            <person name="Evans L.H."/>
            <person name="Alamgir A."/>
            <person name="Owens N."/>
            <person name="Weber N.D."/>
            <person name="Virtaneva K."/>
            <person name="Barbian K."/>
            <person name="Babar A."/>
            <person name="Rosenke K."/>
        </authorList>
    </citation>
    <scope>NUCLEOTIDE SEQUENCE</scope>
    <source>
        <strain evidence="11">86-1</strain>
    </source>
</reference>
<comment type="catalytic activity">
    <reaction evidence="10">
        <text>a quinone + NADH + 5 H(+)(in) = a quinol + NAD(+) + 4 H(+)(out)</text>
        <dbReference type="Rhea" id="RHEA:57888"/>
        <dbReference type="ChEBI" id="CHEBI:15378"/>
        <dbReference type="ChEBI" id="CHEBI:24646"/>
        <dbReference type="ChEBI" id="CHEBI:57540"/>
        <dbReference type="ChEBI" id="CHEBI:57945"/>
        <dbReference type="ChEBI" id="CHEBI:132124"/>
    </reaction>
</comment>